<protein>
    <submittedName>
        <fullName evidence="1">Uncharacterized protein</fullName>
    </submittedName>
</protein>
<evidence type="ECO:0000313" key="1">
    <source>
        <dbReference type="EMBL" id="KAK8935771.1"/>
    </source>
</evidence>
<organism evidence="1 2">
    <name type="scientific">Platanthera zijinensis</name>
    <dbReference type="NCBI Taxonomy" id="2320716"/>
    <lineage>
        <taxon>Eukaryota</taxon>
        <taxon>Viridiplantae</taxon>
        <taxon>Streptophyta</taxon>
        <taxon>Embryophyta</taxon>
        <taxon>Tracheophyta</taxon>
        <taxon>Spermatophyta</taxon>
        <taxon>Magnoliopsida</taxon>
        <taxon>Liliopsida</taxon>
        <taxon>Asparagales</taxon>
        <taxon>Orchidaceae</taxon>
        <taxon>Orchidoideae</taxon>
        <taxon>Orchideae</taxon>
        <taxon>Orchidinae</taxon>
        <taxon>Platanthera</taxon>
    </lineage>
</organism>
<name>A0AAP0BEV0_9ASPA</name>
<comment type="caution">
    <text evidence="1">The sequence shown here is derived from an EMBL/GenBank/DDBJ whole genome shotgun (WGS) entry which is preliminary data.</text>
</comment>
<dbReference type="AlphaFoldDB" id="A0AAP0BEV0"/>
<sequence>MNLCFEVFHWKLRSRSDLLCSSQHLCLGSLCGAVCASYPLWFVSACLLGKSGVVVLSVIKALVLERTGCLLTESAWSTYWRRARGVLAEGESAGRLLKESVRGARGSWVHEGA</sequence>
<proteinExistence type="predicted"/>
<dbReference type="Proteomes" id="UP001418222">
    <property type="component" value="Unassembled WGS sequence"/>
</dbReference>
<reference evidence="1 2" key="1">
    <citation type="journal article" date="2022" name="Nat. Plants">
        <title>Genomes of leafy and leafless Platanthera orchids illuminate the evolution of mycoheterotrophy.</title>
        <authorList>
            <person name="Li M.H."/>
            <person name="Liu K.W."/>
            <person name="Li Z."/>
            <person name="Lu H.C."/>
            <person name="Ye Q.L."/>
            <person name="Zhang D."/>
            <person name="Wang J.Y."/>
            <person name="Li Y.F."/>
            <person name="Zhong Z.M."/>
            <person name="Liu X."/>
            <person name="Yu X."/>
            <person name="Liu D.K."/>
            <person name="Tu X.D."/>
            <person name="Liu B."/>
            <person name="Hao Y."/>
            <person name="Liao X.Y."/>
            <person name="Jiang Y.T."/>
            <person name="Sun W.H."/>
            <person name="Chen J."/>
            <person name="Chen Y.Q."/>
            <person name="Ai Y."/>
            <person name="Zhai J.W."/>
            <person name="Wu S.S."/>
            <person name="Zhou Z."/>
            <person name="Hsiao Y.Y."/>
            <person name="Wu W.L."/>
            <person name="Chen Y.Y."/>
            <person name="Lin Y.F."/>
            <person name="Hsu J.L."/>
            <person name="Li C.Y."/>
            <person name="Wang Z.W."/>
            <person name="Zhao X."/>
            <person name="Zhong W.Y."/>
            <person name="Ma X.K."/>
            <person name="Ma L."/>
            <person name="Huang J."/>
            <person name="Chen G.Z."/>
            <person name="Huang M.Z."/>
            <person name="Huang L."/>
            <person name="Peng D.H."/>
            <person name="Luo Y.B."/>
            <person name="Zou S.Q."/>
            <person name="Chen S.P."/>
            <person name="Lan S."/>
            <person name="Tsai W.C."/>
            <person name="Van de Peer Y."/>
            <person name="Liu Z.J."/>
        </authorList>
    </citation>
    <scope>NUCLEOTIDE SEQUENCE [LARGE SCALE GENOMIC DNA]</scope>
    <source>
        <strain evidence="1">Lor287</strain>
    </source>
</reference>
<accession>A0AAP0BEV0</accession>
<dbReference type="EMBL" id="JBBWWQ010000011">
    <property type="protein sequence ID" value="KAK8935771.1"/>
    <property type="molecule type" value="Genomic_DNA"/>
</dbReference>
<evidence type="ECO:0000313" key="2">
    <source>
        <dbReference type="Proteomes" id="UP001418222"/>
    </source>
</evidence>
<keyword evidence="2" id="KW-1185">Reference proteome</keyword>
<gene>
    <name evidence="1" type="ORF">KSP39_PZI013414</name>
</gene>